<reference evidence="2 3" key="1">
    <citation type="submission" date="2020-08" db="EMBL/GenBank/DDBJ databases">
        <title>A Genomic Blueprint of the Chicken Gut Microbiome.</title>
        <authorList>
            <person name="Gilroy R."/>
            <person name="Ravi A."/>
            <person name="Getino M."/>
            <person name="Pursley I."/>
            <person name="Horton D.L."/>
            <person name="Alikhan N.-F."/>
            <person name="Baker D."/>
            <person name="Gharbi K."/>
            <person name="Hall N."/>
            <person name="Watson M."/>
            <person name="Adriaenssens E.M."/>
            <person name="Foster-Nyarko E."/>
            <person name="Jarju S."/>
            <person name="Secka A."/>
            <person name="Antonio M."/>
            <person name="Oren A."/>
            <person name="Chaudhuri R."/>
            <person name="La Ragione R.M."/>
            <person name="Hildebrand F."/>
            <person name="Pallen M.J."/>
        </authorList>
    </citation>
    <scope>NUCLEOTIDE SEQUENCE [LARGE SCALE GENOMIC DNA]</scope>
    <source>
        <strain evidence="2 3">Sa1BUA13</strain>
    </source>
</reference>
<keyword evidence="1" id="KW-0175">Coiled coil</keyword>
<evidence type="ECO:0000313" key="3">
    <source>
        <dbReference type="Proteomes" id="UP000658980"/>
    </source>
</evidence>
<feature type="coiled-coil region" evidence="1">
    <location>
        <begin position="295"/>
        <end position="322"/>
    </location>
</feature>
<proteinExistence type="predicted"/>
<keyword evidence="3" id="KW-1185">Reference proteome</keyword>
<evidence type="ECO:0000313" key="2">
    <source>
        <dbReference type="EMBL" id="MBD8013845.1"/>
    </source>
</evidence>
<accession>A0ABR8W9Z0</accession>
<dbReference type="EMBL" id="JACSPU010000001">
    <property type="protein sequence ID" value="MBD8013845.1"/>
    <property type="molecule type" value="Genomic_DNA"/>
</dbReference>
<comment type="caution">
    <text evidence="2">The sequence shown here is derived from an EMBL/GenBank/DDBJ whole genome shotgun (WGS) entry which is preliminary data.</text>
</comment>
<dbReference type="RefSeq" id="WP_191714058.1">
    <property type="nucleotide sequence ID" value="NZ_JACSPU010000001.1"/>
</dbReference>
<protein>
    <submittedName>
        <fullName evidence="2">Uncharacterized protein</fullName>
    </submittedName>
</protein>
<evidence type="ECO:0000256" key="1">
    <source>
        <dbReference type="SAM" id="Coils"/>
    </source>
</evidence>
<dbReference type="Proteomes" id="UP000658980">
    <property type="component" value="Unassembled WGS sequence"/>
</dbReference>
<gene>
    <name evidence="2" type="ORF">H9630_03360</name>
</gene>
<name>A0ABR8W9Z0_9BACL</name>
<organism evidence="2 3">
    <name type="scientific">Planococcus wigleyi</name>
    <dbReference type="NCBI Taxonomy" id="2762216"/>
    <lineage>
        <taxon>Bacteria</taxon>
        <taxon>Bacillati</taxon>
        <taxon>Bacillota</taxon>
        <taxon>Bacilli</taxon>
        <taxon>Bacillales</taxon>
        <taxon>Caryophanaceae</taxon>
        <taxon>Planococcus</taxon>
    </lineage>
</organism>
<sequence>MEKNLELIKQGKILEIPSNIKYWLLRADGGKYFDDFFLNQYVGIGNNEITLPMINEDTQLNTALGRTIEGYKNLFRKVYTTSNNQQIAHSAGRTMNFIEDMNVNDIVIVPSKQSEEFLIGVISSKPYEITSDEENLEIDGKLTRSPYLKRRDVTWIKIVNRSFISAEMRWILSAHQTIFKLSPYAEHIDNLLSPIYIKGEQCFSSIRIGTEEGVSVDQWFELYKIIKEKTGEKSDEITVKSNVRSPGYIEIVAAAVEIPTVLKASGAILGAALITGKVKLPGIEVMGIIPYFFHEGKLQRERMKLENESLKIENDLKKVDLEVKKSKITIGNSGSTGDTANTGVSENLNTSLTEELNISPFNPGTVIPIQMQTDNENLQNEDES</sequence>